<dbReference type="EMBL" id="JALKII010000015">
    <property type="protein sequence ID" value="MCK0538815.1"/>
    <property type="molecule type" value="Genomic_DNA"/>
</dbReference>
<evidence type="ECO:0000256" key="8">
    <source>
        <dbReference type="HAMAP-Rule" id="MF_00578"/>
    </source>
</evidence>
<dbReference type="PANTHER" id="PTHR38761">
    <property type="entry name" value="GLUTAMATE--CYSTEINE LIGASE"/>
    <property type="match status" value="1"/>
</dbReference>
<dbReference type="SUPFAM" id="SSF55931">
    <property type="entry name" value="Glutamine synthetase/guanido kinase"/>
    <property type="match status" value="1"/>
</dbReference>
<reference evidence="11" key="1">
    <citation type="submission" date="2022-04" db="EMBL/GenBank/DDBJ databases">
        <title>Alcanivorax sp. CY1518 draft genome sequence.</title>
        <authorList>
            <person name="Zhao G."/>
            <person name="An M."/>
        </authorList>
    </citation>
    <scope>NUCLEOTIDE SEQUENCE</scope>
    <source>
        <strain evidence="11">CY1518</strain>
    </source>
</reference>
<name>A0ABT0EAN7_9GAMM</name>
<feature type="domain" description="Glutamate--cysteine ligase" evidence="10">
    <location>
        <begin position="9"/>
        <end position="381"/>
    </location>
</feature>
<keyword evidence="6 8" id="KW-0067">ATP-binding</keyword>
<keyword evidence="3 8" id="KW-0436">Ligase</keyword>
<evidence type="ECO:0000256" key="5">
    <source>
        <dbReference type="ARBA" id="ARBA00022741"/>
    </source>
</evidence>
<dbReference type="EC" id="6.3.2.2" evidence="8"/>
<comment type="similarity">
    <text evidence="2 8">Belongs to the glutamate--cysteine ligase type 1 family. Type 1 subfamily.</text>
</comment>
<dbReference type="InterPro" id="IPR006334">
    <property type="entry name" value="Glut_cys_ligase"/>
</dbReference>
<accession>A0ABT0EAN7</accession>
<evidence type="ECO:0000313" key="12">
    <source>
        <dbReference type="Proteomes" id="UP001165524"/>
    </source>
</evidence>
<comment type="caution">
    <text evidence="11">The sequence shown here is derived from an EMBL/GenBank/DDBJ whole genome shotgun (WGS) entry which is preliminary data.</text>
</comment>
<evidence type="ECO:0000256" key="9">
    <source>
        <dbReference type="RuleBase" id="RU004391"/>
    </source>
</evidence>
<evidence type="ECO:0000256" key="3">
    <source>
        <dbReference type="ARBA" id="ARBA00022598"/>
    </source>
</evidence>
<evidence type="ECO:0000256" key="2">
    <source>
        <dbReference type="ARBA" id="ARBA00008772"/>
    </source>
</evidence>
<evidence type="ECO:0000256" key="4">
    <source>
        <dbReference type="ARBA" id="ARBA00022684"/>
    </source>
</evidence>
<dbReference type="InterPro" id="IPR014746">
    <property type="entry name" value="Gln_synth/guanido_kin_cat_dom"/>
</dbReference>
<organism evidence="11 12">
    <name type="scientific">Alcanivorax quisquiliarum</name>
    <dbReference type="NCBI Taxonomy" id="2933565"/>
    <lineage>
        <taxon>Bacteria</taxon>
        <taxon>Pseudomonadati</taxon>
        <taxon>Pseudomonadota</taxon>
        <taxon>Gammaproteobacteria</taxon>
        <taxon>Oceanospirillales</taxon>
        <taxon>Alcanivoracaceae</taxon>
        <taxon>Alcanivorax</taxon>
    </lineage>
</organism>
<dbReference type="NCBIfam" id="TIGR01434">
    <property type="entry name" value="glu_cys_ligase"/>
    <property type="match status" value="1"/>
</dbReference>
<dbReference type="RefSeq" id="WP_246953797.1">
    <property type="nucleotide sequence ID" value="NZ_JALKII010000015.1"/>
</dbReference>
<evidence type="ECO:0000256" key="7">
    <source>
        <dbReference type="ARBA" id="ARBA00048819"/>
    </source>
</evidence>
<sequence>MTELLTTRLKALSDASAASTLTGMRRGIEKESLRITPQGHLAQTPHPAALGSALTHPHLTTDYSEALLEFITPPTDCLQAPLEFLDQLHRYVYSHIGDNLLWVNSMPCVLGPDNEIPLAEYGSSNVGQMKHVYRRGLGYRYGRRMQTIAGIHYNLSFPESFWQLHQQLEQNQQPLQDFISARYMDLTRNFQRYSWLLIYLFGASPAVCKSFLAGREHTLTEQFNGTLSQPYATSLRMSDLGYQNNAQSNLHISYNNLADYVRTLTEAINTEEPAYRDIGVRVNGEYRQLNANILQIENEYYSSIRPKRTAASGERPTQALARRGVEYVEIRALDLNPFEPVGLDQTQLRFLDMFAAFCLLRESPLLESSDLSASKENIRRVVYEGRNNQLKLCNWGTQVRLKDWATTTLSAMQPIAELLDATHGGNHYRAALAAQQGKVDTPDATPSAQIMAQLASRKQDFFVFAMEQAQAHREHFLSRPLERELATRFANIAATSIAEQQAMEATPEQSFEDYLTEYFRD</sequence>
<dbReference type="HAMAP" id="MF_00578">
    <property type="entry name" value="Glu_cys_ligase"/>
    <property type="match status" value="1"/>
</dbReference>
<dbReference type="Pfam" id="PF04262">
    <property type="entry name" value="Glu_cys_ligase"/>
    <property type="match status" value="1"/>
</dbReference>
<evidence type="ECO:0000259" key="10">
    <source>
        <dbReference type="Pfam" id="PF04262"/>
    </source>
</evidence>
<dbReference type="Proteomes" id="UP001165524">
    <property type="component" value="Unassembled WGS sequence"/>
</dbReference>
<gene>
    <name evidence="8 11" type="primary">gshA</name>
    <name evidence="11" type="ORF">MU846_13955</name>
</gene>
<keyword evidence="4 8" id="KW-0317">Glutathione biosynthesis</keyword>
<comment type="catalytic activity">
    <reaction evidence="7 8 9">
        <text>L-cysteine + L-glutamate + ATP = gamma-L-glutamyl-L-cysteine + ADP + phosphate + H(+)</text>
        <dbReference type="Rhea" id="RHEA:13285"/>
        <dbReference type="ChEBI" id="CHEBI:15378"/>
        <dbReference type="ChEBI" id="CHEBI:29985"/>
        <dbReference type="ChEBI" id="CHEBI:30616"/>
        <dbReference type="ChEBI" id="CHEBI:35235"/>
        <dbReference type="ChEBI" id="CHEBI:43474"/>
        <dbReference type="ChEBI" id="CHEBI:58173"/>
        <dbReference type="ChEBI" id="CHEBI:456216"/>
        <dbReference type="EC" id="6.3.2.2"/>
    </reaction>
</comment>
<proteinExistence type="inferred from homology"/>
<dbReference type="InterPro" id="IPR007370">
    <property type="entry name" value="Glu_cys_ligase"/>
</dbReference>
<evidence type="ECO:0000313" key="11">
    <source>
        <dbReference type="EMBL" id="MCK0538815.1"/>
    </source>
</evidence>
<dbReference type="PANTHER" id="PTHR38761:SF1">
    <property type="entry name" value="GLUTAMATE--CYSTEINE LIGASE"/>
    <property type="match status" value="1"/>
</dbReference>
<evidence type="ECO:0000256" key="6">
    <source>
        <dbReference type="ARBA" id="ARBA00022840"/>
    </source>
</evidence>
<keyword evidence="12" id="KW-1185">Reference proteome</keyword>
<protein>
    <recommendedName>
        <fullName evidence="8">Glutamate--cysteine ligase</fullName>
        <ecNumber evidence="8">6.3.2.2</ecNumber>
    </recommendedName>
    <alternativeName>
        <fullName evidence="8">Gamma-ECS</fullName>
        <shortName evidence="8">GCS</shortName>
    </alternativeName>
    <alternativeName>
        <fullName evidence="8">Gamma-glutamylcysteine synthetase</fullName>
    </alternativeName>
</protein>
<evidence type="ECO:0000256" key="1">
    <source>
        <dbReference type="ARBA" id="ARBA00005006"/>
    </source>
</evidence>
<dbReference type="Gene3D" id="3.30.590.20">
    <property type="match status" value="1"/>
</dbReference>
<comment type="pathway">
    <text evidence="1 8 9">Sulfur metabolism; glutathione biosynthesis; glutathione from L-cysteine and L-glutamate: step 1/2.</text>
</comment>
<dbReference type="GO" id="GO:0004357">
    <property type="term" value="F:glutamate-cysteine ligase activity"/>
    <property type="evidence" value="ECO:0007669"/>
    <property type="project" value="UniProtKB-EC"/>
</dbReference>
<keyword evidence="5 8" id="KW-0547">Nucleotide-binding</keyword>